<feature type="region of interest" description="Disordered" evidence="1">
    <location>
        <begin position="1"/>
        <end position="55"/>
    </location>
</feature>
<evidence type="ECO:0000313" key="3">
    <source>
        <dbReference type="Proteomes" id="UP001152523"/>
    </source>
</evidence>
<proteinExistence type="predicted"/>
<reference evidence="2" key="1">
    <citation type="submission" date="2022-07" db="EMBL/GenBank/DDBJ databases">
        <authorList>
            <person name="Macas J."/>
            <person name="Novak P."/>
            <person name="Neumann P."/>
        </authorList>
    </citation>
    <scope>NUCLEOTIDE SEQUENCE</scope>
</reference>
<feature type="compositionally biased region" description="Basic and acidic residues" evidence="1">
    <location>
        <begin position="30"/>
        <end position="40"/>
    </location>
</feature>
<accession>A0AAV0C3W0</accession>
<sequence>MAGDVRHSLRPPPLQLPRRGGSIQNQHQLLPDELRPRRPPDSLPQPPMAPDLAHRFHRPNGCVAIPLLPPRRAFSDLPPRDYRSCGADCYVRTHDISALLYQRHLEYCRISDNRSTGRCCSWRSQEDRRFVLG</sequence>
<keyword evidence="3" id="KW-1185">Reference proteome</keyword>
<name>A0AAV0C3W0_9ASTE</name>
<evidence type="ECO:0000256" key="1">
    <source>
        <dbReference type="SAM" id="MobiDB-lite"/>
    </source>
</evidence>
<dbReference type="EMBL" id="CAMAPF010000012">
    <property type="protein sequence ID" value="CAH9066816.1"/>
    <property type="molecule type" value="Genomic_DNA"/>
</dbReference>
<protein>
    <submittedName>
        <fullName evidence="2">Uncharacterized protein</fullName>
    </submittedName>
</protein>
<evidence type="ECO:0000313" key="2">
    <source>
        <dbReference type="EMBL" id="CAH9066816.1"/>
    </source>
</evidence>
<comment type="caution">
    <text evidence="2">The sequence shown here is derived from an EMBL/GenBank/DDBJ whole genome shotgun (WGS) entry which is preliminary data.</text>
</comment>
<dbReference type="AlphaFoldDB" id="A0AAV0C3W0"/>
<organism evidence="2 3">
    <name type="scientific">Cuscuta epithymum</name>
    <dbReference type="NCBI Taxonomy" id="186058"/>
    <lineage>
        <taxon>Eukaryota</taxon>
        <taxon>Viridiplantae</taxon>
        <taxon>Streptophyta</taxon>
        <taxon>Embryophyta</taxon>
        <taxon>Tracheophyta</taxon>
        <taxon>Spermatophyta</taxon>
        <taxon>Magnoliopsida</taxon>
        <taxon>eudicotyledons</taxon>
        <taxon>Gunneridae</taxon>
        <taxon>Pentapetalae</taxon>
        <taxon>asterids</taxon>
        <taxon>lamiids</taxon>
        <taxon>Solanales</taxon>
        <taxon>Convolvulaceae</taxon>
        <taxon>Cuscuteae</taxon>
        <taxon>Cuscuta</taxon>
        <taxon>Cuscuta subgen. Cuscuta</taxon>
    </lineage>
</organism>
<gene>
    <name evidence="2" type="ORF">CEPIT_LOCUS2477</name>
</gene>
<dbReference type="Proteomes" id="UP001152523">
    <property type="component" value="Unassembled WGS sequence"/>
</dbReference>